<dbReference type="RefSeq" id="WP_002705343.1">
    <property type="nucleotide sequence ID" value="NZ_AAWS01000078.1"/>
</dbReference>
<gene>
    <name evidence="2" type="ORF">M23134_01792</name>
</gene>
<dbReference type="Proteomes" id="UP000004095">
    <property type="component" value="Unassembled WGS sequence"/>
</dbReference>
<evidence type="ECO:0008006" key="4">
    <source>
        <dbReference type="Google" id="ProtNLM"/>
    </source>
</evidence>
<comment type="caution">
    <text evidence="2">The sequence shown here is derived from an EMBL/GenBank/DDBJ whole genome shotgun (WGS) entry which is preliminary data.</text>
</comment>
<dbReference type="eggNOG" id="ENOG5032XDY">
    <property type="taxonomic scope" value="Bacteria"/>
</dbReference>
<dbReference type="AlphaFoldDB" id="A1ZZK9"/>
<organism evidence="2 3">
    <name type="scientific">Microscilla marina ATCC 23134</name>
    <dbReference type="NCBI Taxonomy" id="313606"/>
    <lineage>
        <taxon>Bacteria</taxon>
        <taxon>Pseudomonadati</taxon>
        <taxon>Bacteroidota</taxon>
        <taxon>Cytophagia</taxon>
        <taxon>Cytophagales</taxon>
        <taxon>Microscillaceae</taxon>
        <taxon>Microscilla</taxon>
    </lineage>
</organism>
<name>A1ZZK9_MICM2</name>
<accession>A1ZZK9</accession>
<protein>
    <recommendedName>
        <fullName evidence="4">SPOR domain-containing protein</fullName>
    </recommendedName>
</protein>
<feature type="coiled-coil region" evidence="1">
    <location>
        <begin position="49"/>
        <end position="104"/>
    </location>
</feature>
<keyword evidence="1" id="KW-0175">Coiled coil</keyword>
<evidence type="ECO:0000313" key="2">
    <source>
        <dbReference type="EMBL" id="EAY24204.1"/>
    </source>
</evidence>
<dbReference type="OrthoDB" id="1119072at2"/>
<reference evidence="2 3" key="1">
    <citation type="submission" date="2007-01" db="EMBL/GenBank/DDBJ databases">
        <authorList>
            <person name="Haygood M."/>
            <person name="Podell S."/>
            <person name="Anderson C."/>
            <person name="Hopkinson B."/>
            <person name="Roe K."/>
            <person name="Barbeau K."/>
            <person name="Gaasterland T."/>
            <person name="Ferriera S."/>
            <person name="Johnson J."/>
            <person name="Kravitz S."/>
            <person name="Beeson K."/>
            <person name="Sutton G."/>
            <person name="Rogers Y.-H."/>
            <person name="Friedman R."/>
            <person name="Frazier M."/>
            <person name="Venter J.C."/>
        </authorList>
    </citation>
    <scope>NUCLEOTIDE SEQUENCE [LARGE SCALE GENOMIC DNA]</scope>
    <source>
        <strain evidence="2 3">ATCC 23134</strain>
    </source>
</reference>
<evidence type="ECO:0000313" key="3">
    <source>
        <dbReference type="Proteomes" id="UP000004095"/>
    </source>
</evidence>
<sequence length="274" mass="31562">MKLSNLKYLLLFAGVFLLAFQATIPELSREERKALRSEARDLRRNPWKLKALKDTLASTQKELSSYRQLYRVARGKEYDFEQLKEVLLLRVADLEKQLAECLKRKSGGNTNTLIAATGIVFRVQIGAFQKQQQDVYRQNNVRGYKLEERGGLLKHTLGFFNHYLPAKTLRDYLLKLGVQKAWVVAFKDGQRINMADALAQTLQAEAKSLNTKGVSYKVRIGDNDKANDYYRLLGNFQQFEESQAFRKYLKSLGIKKVQIIEFIDGQPTSVKEEK</sequence>
<dbReference type="EMBL" id="AAWS01000078">
    <property type="protein sequence ID" value="EAY24204.1"/>
    <property type="molecule type" value="Genomic_DNA"/>
</dbReference>
<evidence type="ECO:0000256" key="1">
    <source>
        <dbReference type="SAM" id="Coils"/>
    </source>
</evidence>
<proteinExistence type="predicted"/>
<keyword evidence="3" id="KW-1185">Reference proteome</keyword>